<proteinExistence type="predicted"/>
<comment type="caution">
    <text evidence="3">The sequence shown here is derived from an EMBL/GenBank/DDBJ whole genome shotgun (WGS) entry which is preliminary data.</text>
</comment>
<evidence type="ECO:0000256" key="1">
    <source>
        <dbReference type="ARBA" id="ARBA00022574"/>
    </source>
</evidence>
<evidence type="ECO:0000313" key="4">
    <source>
        <dbReference type="Proteomes" id="UP000308444"/>
    </source>
</evidence>
<dbReference type="Proteomes" id="UP000308444">
    <property type="component" value="Unassembled WGS sequence"/>
</dbReference>
<dbReference type="PANTHER" id="PTHR22847:SF637">
    <property type="entry name" value="WD REPEAT DOMAIN 5B"/>
    <property type="match status" value="1"/>
</dbReference>
<dbReference type="InterPro" id="IPR001680">
    <property type="entry name" value="WD40_rpt"/>
</dbReference>
<accession>A0A9X8ZQG4</accession>
<dbReference type="InterPro" id="IPR015943">
    <property type="entry name" value="WD40/YVTN_repeat-like_dom_sf"/>
</dbReference>
<keyword evidence="2" id="KW-0677">Repeat</keyword>
<evidence type="ECO:0000313" key="3">
    <source>
        <dbReference type="EMBL" id="TKJ07512.1"/>
    </source>
</evidence>
<protein>
    <submittedName>
        <fullName evidence="3">Uncharacterized protein</fullName>
    </submittedName>
</protein>
<gene>
    <name evidence="3" type="ORF">FC695_03510</name>
</gene>
<reference evidence="3 4" key="1">
    <citation type="journal article" date="2019" name="Environ. Microbiol.">
        <title>An active ?-lactamase is a part of an orchestrated cell wall stress resistance network of Bacillus subtilis and related rhizosphere species.</title>
        <authorList>
            <person name="Bucher T."/>
            <person name="Keren-Paz A."/>
            <person name="Hausser J."/>
            <person name="Olender T."/>
            <person name="Cytryn E."/>
            <person name="Kolodkin-Gal I."/>
        </authorList>
    </citation>
    <scope>NUCLEOTIDE SEQUENCE [LARGE SCALE GENOMIC DNA]</scope>
    <source>
        <strain evidence="3 4">I32</strain>
    </source>
</reference>
<organism evidence="3 4">
    <name type="scientific">Bacillus cereus</name>
    <dbReference type="NCBI Taxonomy" id="1396"/>
    <lineage>
        <taxon>Bacteria</taxon>
        <taxon>Bacillati</taxon>
        <taxon>Bacillota</taxon>
        <taxon>Bacilli</taxon>
        <taxon>Bacillales</taxon>
        <taxon>Bacillaceae</taxon>
        <taxon>Bacillus</taxon>
        <taxon>Bacillus cereus group</taxon>
    </lineage>
</organism>
<dbReference type="SUPFAM" id="SSF82171">
    <property type="entry name" value="DPP6 N-terminal domain-like"/>
    <property type="match status" value="1"/>
</dbReference>
<sequence>MIKTTNNKLTKRMTVIEVETGDIYTQFDELEEGRLIEDIAITDNGFSIVASIWGIRYYDNTGKMIREIFKWGEKSVAINPVDNKTLAIGLENGTIELWDLENGNLLRVIKDEFPDWVRTLEFSGDGTRLLSGIGHKIKIWNPTNGTRIGPEHSYSLFIKPQISFSGTKILYLSDNSPSEQNLISVVDVETGQPIIPQFKNSLYVMALSFEPNEKEIIVGGTDNAFLGCKPVSNTQAEYLRYSLDTGQQVGRTFEGHIPSGFHLHLSTANTANDLCICTDNESNVVLTWNRTTSKIERYINLDFKTKAKYTRISPNGKFYLLADEFFTPGLNHIPSNEQEKLFPWNKCIGARFNSSNLADVTNNIIASTNYPAPVCAGISKYNILDGVGIGVLGKDRLRYPVPNQSTLFFAVSPSHNNPTTISFDNKNRIILINMPIFLDINHLEEDVQAHRVSRSRFNITIKAKPKMVIQGDSAQSFQLDFDGSKLDTDNIDTYIIDPRTVLGTLGSYEALIQLVEKNVESMIEASAPGISMYLLHLIEHAQIPQTWNNAREYELIFREFHYENVSVQIDNETENVEYIFLLCSAVSHNFPTPCICKEETKTISPFIEMRPNDSRRWISLAFSNDALNTLAMPHRNSGDRIHREAGGDLRRSVNSYHKSEIGTLHINNNNIIAAKVSVSGGGSLSVRHIDPIFKNTLASSTVGYDLSASDVTIKWDISFISNFNDENITSVVLKPTVFLSANNIHYKFSSSLPGSLNTAITWFQEVFLKTLATLISSLIMKLGHIELMYDVFKNDKDSFNIVDAWGISYKDSSIVVIAEATTCRLGSL</sequence>
<dbReference type="Gene3D" id="2.130.10.10">
    <property type="entry name" value="YVTN repeat-like/Quinoprotein amine dehydrogenase"/>
    <property type="match status" value="1"/>
</dbReference>
<dbReference type="PANTHER" id="PTHR22847">
    <property type="entry name" value="WD40 REPEAT PROTEIN"/>
    <property type="match status" value="1"/>
</dbReference>
<dbReference type="RefSeq" id="WP_137050144.1">
    <property type="nucleotide sequence ID" value="NZ_SZOE01000197.1"/>
</dbReference>
<keyword evidence="1" id="KW-0853">WD repeat</keyword>
<evidence type="ECO:0000256" key="2">
    <source>
        <dbReference type="ARBA" id="ARBA00022737"/>
    </source>
</evidence>
<dbReference type="SMART" id="SM00320">
    <property type="entry name" value="WD40"/>
    <property type="match status" value="3"/>
</dbReference>
<dbReference type="AlphaFoldDB" id="A0A9X8ZQG4"/>
<name>A0A9X8ZQG4_BACCE</name>
<dbReference type="EMBL" id="SZOH01000176">
    <property type="protein sequence ID" value="TKJ07512.1"/>
    <property type="molecule type" value="Genomic_DNA"/>
</dbReference>